<reference evidence="2" key="2">
    <citation type="submission" date="2013-12" db="EMBL/GenBank/DDBJ databases">
        <title>Evolution of pathogenesis and genome organization in the Tremellales.</title>
        <authorList>
            <person name="Cuomo C."/>
            <person name="Litvintseva A."/>
            <person name="Heitman J."/>
            <person name="Chen Y."/>
            <person name="Sun S."/>
            <person name="Springer D."/>
            <person name="Dromer F."/>
            <person name="Young S."/>
            <person name="Zeng Q."/>
            <person name="Chapman S."/>
            <person name="Gujja S."/>
            <person name="Saif S."/>
            <person name="Birren B."/>
        </authorList>
    </citation>
    <scope>NUCLEOTIDE SEQUENCE [LARGE SCALE GENOMIC DNA]</scope>
    <source>
        <strain evidence="2">BCC8398</strain>
    </source>
</reference>
<dbReference type="Proteomes" id="UP000092666">
    <property type="component" value="Unassembled WGS sequence"/>
</dbReference>
<protein>
    <submittedName>
        <fullName evidence="1">Uncharacterized protein</fullName>
    </submittedName>
</protein>
<evidence type="ECO:0000313" key="1">
    <source>
        <dbReference type="EMBL" id="OCF31188.1"/>
    </source>
</evidence>
<proteinExistence type="predicted"/>
<accession>A0A1B9GJK8</accession>
<name>A0A1B9GJK8_9TREE</name>
<dbReference type="EMBL" id="KV700137">
    <property type="protein sequence ID" value="OCF31188.1"/>
    <property type="molecule type" value="Genomic_DNA"/>
</dbReference>
<keyword evidence="2" id="KW-1185">Reference proteome</keyword>
<organism evidence="1 2">
    <name type="scientific">Kwoniella heveanensis BCC8398</name>
    <dbReference type="NCBI Taxonomy" id="1296120"/>
    <lineage>
        <taxon>Eukaryota</taxon>
        <taxon>Fungi</taxon>
        <taxon>Dikarya</taxon>
        <taxon>Basidiomycota</taxon>
        <taxon>Agaricomycotina</taxon>
        <taxon>Tremellomycetes</taxon>
        <taxon>Tremellales</taxon>
        <taxon>Cryptococcaceae</taxon>
        <taxon>Kwoniella</taxon>
    </lineage>
</organism>
<dbReference type="AlphaFoldDB" id="A0A1B9GJK8"/>
<gene>
    <name evidence="1" type="ORF">I316_07156</name>
</gene>
<evidence type="ECO:0000313" key="2">
    <source>
        <dbReference type="Proteomes" id="UP000092666"/>
    </source>
</evidence>
<sequence length="66" mass="7358">MADHVGSASSGLALSTKRTIYGAKLFFEVEEVLGRPLKKLTLQAIAISWWLADNRIPEDVKRPFVD</sequence>
<reference evidence="1 2" key="1">
    <citation type="submission" date="2013-07" db="EMBL/GenBank/DDBJ databases">
        <title>The Genome Sequence of Cryptococcus heveanensis BCC8398.</title>
        <authorList>
            <consortium name="The Broad Institute Genome Sequencing Platform"/>
            <person name="Cuomo C."/>
            <person name="Litvintseva A."/>
            <person name="Chen Y."/>
            <person name="Heitman J."/>
            <person name="Sun S."/>
            <person name="Springer D."/>
            <person name="Dromer F."/>
            <person name="Young S.K."/>
            <person name="Zeng Q."/>
            <person name="Gargeya S."/>
            <person name="Fitzgerald M."/>
            <person name="Abouelleil A."/>
            <person name="Alvarado L."/>
            <person name="Berlin A.M."/>
            <person name="Chapman S.B."/>
            <person name="Dewar J."/>
            <person name="Goldberg J."/>
            <person name="Griggs A."/>
            <person name="Gujja S."/>
            <person name="Hansen M."/>
            <person name="Howarth C."/>
            <person name="Imamovic A."/>
            <person name="Larimer J."/>
            <person name="McCowan C."/>
            <person name="Murphy C."/>
            <person name="Pearson M."/>
            <person name="Priest M."/>
            <person name="Roberts A."/>
            <person name="Saif S."/>
            <person name="Shea T."/>
            <person name="Sykes S."/>
            <person name="Wortman J."/>
            <person name="Nusbaum C."/>
            <person name="Birren B."/>
        </authorList>
    </citation>
    <scope>NUCLEOTIDE SEQUENCE [LARGE SCALE GENOMIC DNA]</scope>
    <source>
        <strain evidence="1 2">BCC8398</strain>
    </source>
</reference>